<dbReference type="InterPro" id="IPR035922">
    <property type="entry name" value="3H_dom_sf"/>
</dbReference>
<protein>
    <recommendedName>
        <fullName evidence="6">Transcription repressor NadR</fullName>
    </recommendedName>
</protein>
<gene>
    <name evidence="4" type="ORF">SAMN05660742_11140</name>
</gene>
<proteinExistence type="predicted"/>
<evidence type="ECO:0000256" key="1">
    <source>
        <dbReference type="PIRSR" id="PIRSR037847-1"/>
    </source>
</evidence>
<dbReference type="PIRSF" id="PIRSF037847">
    <property type="entry name" value="NiaR"/>
    <property type="match status" value="1"/>
</dbReference>
<dbReference type="Gene3D" id="3.30.1340.20">
    <property type="entry name" value="3H domain"/>
    <property type="match status" value="1"/>
</dbReference>
<feature type="domain" description="3H" evidence="2">
    <location>
        <begin position="73"/>
        <end position="169"/>
    </location>
</feature>
<dbReference type="Proteomes" id="UP000199662">
    <property type="component" value="Unassembled WGS sequence"/>
</dbReference>
<dbReference type="InterPro" id="IPR026043">
    <property type="entry name" value="NadR"/>
</dbReference>
<feature type="binding site" evidence="1">
    <location>
        <position position="144"/>
    </location>
    <ligand>
        <name>Ni(2+)</name>
        <dbReference type="ChEBI" id="CHEBI:49786"/>
    </ligand>
</feature>
<sequence>MNTEERREKVLQRLVASSIPVTGTALSKEFNVSRQIIVGDIGIIRAMGTQVYATPRGYVIPDHGETKKLIAMIACQHDNDGLARELEIIIDNGGKICDVCVEHPLYGEIRVDLLLSTRKDVANFLKKVKDCAANLLLIVTGGLHLHTIEVPDEETLQAIKQDLRSEGILIEEANEQR</sequence>
<dbReference type="InterPro" id="IPR036390">
    <property type="entry name" value="WH_DNA-bd_sf"/>
</dbReference>
<keyword evidence="1" id="KW-0533">Nickel</keyword>
<dbReference type="GO" id="GO:0046872">
    <property type="term" value="F:metal ion binding"/>
    <property type="evidence" value="ECO:0007669"/>
    <property type="project" value="UniProtKB-KW"/>
</dbReference>
<dbReference type="PANTHER" id="PTHR40068">
    <property type="entry name" value="TRANSCRIPTION REPRESSOR NIAR-RELATED"/>
    <property type="match status" value="1"/>
</dbReference>
<keyword evidence="5" id="KW-1185">Reference proteome</keyword>
<dbReference type="SUPFAM" id="SSF75500">
    <property type="entry name" value="Putative transcriptional regulator TM1602, C-terminal domain"/>
    <property type="match status" value="1"/>
</dbReference>
<dbReference type="SUPFAM" id="SSF46785">
    <property type="entry name" value="Winged helix' DNA-binding domain"/>
    <property type="match status" value="1"/>
</dbReference>
<dbReference type="Gene3D" id="1.10.10.10">
    <property type="entry name" value="Winged helix-like DNA-binding domain superfamily/Winged helix DNA-binding domain"/>
    <property type="match status" value="1"/>
</dbReference>
<dbReference type="PANTHER" id="PTHR40068:SF1">
    <property type="entry name" value="TRANSCRIPTION REPRESSOR NIAR-RELATED"/>
    <property type="match status" value="1"/>
</dbReference>
<feature type="binding site" evidence="1">
    <location>
        <position position="77"/>
    </location>
    <ligand>
        <name>Ni(2+)</name>
        <dbReference type="ChEBI" id="CHEBI:49786"/>
    </ligand>
</feature>
<dbReference type="InterPro" id="IPR004173">
    <property type="entry name" value="3H_domain"/>
</dbReference>
<dbReference type="AlphaFoldDB" id="A0A1H7ABB5"/>
<dbReference type="Pfam" id="PF02829">
    <property type="entry name" value="3H"/>
    <property type="match status" value="1"/>
</dbReference>
<feature type="domain" description="Helix-turn-helix type 11" evidence="3">
    <location>
        <begin position="6"/>
        <end position="58"/>
    </location>
</feature>
<name>A0A1H7ABB5_9FIRM</name>
<accession>A0A1H7ABB5</accession>
<evidence type="ECO:0000313" key="5">
    <source>
        <dbReference type="Proteomes" id="UP000199662"/>
    </source>
</evidence>
<organism evidence="4 5">
    <name type="scientific">Propionispira arboris</name>
    <dbReference type="NCBI Taxonomy" id="84035"/>
    <lineage>
        <taxon>Bacteria</taxon>
        <taxon>Bacillati</taxon>
        <taxon>Bacillota</taxon>
        <taxon>Negativicutes</taxon>
        <taxon>Selenomonadales</taxon>
        <taxon>Selenomonadaceae</taxon>
        <taxon>Propionispira</taxon>
    </lineage>
</organism>
<dbReference type="STRING" id="84035.SAMN05660742_11140"/>
<dbReference type="EMBL" id="FNZK01000011">
    <property type="protein sequence ID" value="SEJ59170.1"/>
    <property type="molecule type" value="Genomic_DNA"/>
</dbReference>
<dbReference type="InterPro" id="IPR036388">
    <property type="entry name" value="WH-like_DNA-bd_sf"/>
</dbReference>
<keyword evidence="1" id="KW-0479">Metal-binding</keyword>
<feature type="binding site" evidence="1">
    <location>
        <position position="85"/>
    </location>
    <ligand>
        <name>Ni(2+)</name>
        <dbReference type="ChEBI" id="CHEBI:49786"/>
    </ligand>
</feature>
<feature type="binding site" evidence="1">
    <location>
        <position position="146"/>
    </location>
    <ligand>
        <name>Ni(2+)</name>
        <dbReference type="ChEBI" id="CHEBI:49786"/>
    </ligand>
</feature>
<evidence type="ECO:0000259" key="3">
    <source>
        <dbReference type="Pfam" id="PF08279"/>
    </source>
</evidence>
<evidence type="ECO:0000313" key="4">
    <source>
        <dbReference type="EMBL" id="SEJ59170.1"/>
    </source>
</evidence>
<dbReference type="InterPro" id="IPR013196">
    <property type="entry name" value="HTH_11"/>
</dbReference>
<evidence type="ECO:0008006" key="6">
    <source>
        <dbReference type="Google" id="ProtNLM"/>
    </source>
</evidence>
<reference evidence="4 5" key="1">
    <citation type="submission" date="2016-10" db="EMBL/GenBank/DDBJ databases">
        <authorList>
            <person name="de Groot N.N."/>
        </authorList>
    </citation>
    <scope>NUCLEOTIDE SEQUENCE [LARGE SCALE GENOMIC DNA]</scope>
    <source>
        <strain evidence="4 5">DSM 2179</strain>
    </source>
</reference>
<dbReference type="Pfam" id="PF08279">
    <property type="entry name" value="HTH_11"/>
    <property type="match status" value="1"/>
</dbReference>
<dbReference type="RefSeq" id="WP_091831823.1">
    <property type="nucleotide sequence ID" value="NZ_FNZK01000011.1"/>
</dbReference>
<evidence type="ECO:0000259" key="2">
    <source>
        <dbReference type="Pfam" id="PF02829"/>
    </source>
</evidence>